<dbReference type="SMART" id="SM00382">
    <property type="entry name" value="AAA"/>
    <property type="match status" value="1"/>
</dbReference>
<dbReference type="AlphaFoldDB" id="A0A917ZZR8"/>
<evidence type="ECO:0000313" key="5">
    <source>
        <dbReference type="Proteomes" id="UP000660745"/>
    </source>
</evidence>
<dbReference type="PANTHER" id="PTHR42794:SF2">
    <property type="entry name" value="ABC TRANSPORTER ATP-BINDING PROTEIN"/>
    <property type="match status" value="1"/>
</dbReference>
<dbReference type="Proteomes" id="UP000660745">
    <property type="component" value="Unassembled WGS sequence"/>
</dbReference>
<sequence>MTGMAIDELVAGYPGRTVLRQVTARIPASAVTALVGPNGSGKSTLLGVLAGVIPATSGTVERPRAPAFVMQRSDVPDALPITVRDTVAMGRWAHRGPWRRLSRHDWSIVDGCLARLDILDLAARPLGSLSGGQRQRALVAQGLAQESEVLLLDEPTTGLDAKADLLIQTALAAAKAAGVTVVHATHDLPSALRADHCLLLDDGRLVAEGPPHSVLTPR</sequence>
<comment type="caution">
    <text evidence="4">The sequence shown here is derived from an EMBL/GenBank/DDBJ whole genome shotgun (WGS) entry which is preliminary data.</text>
</comment>
<evidence type="ECO:0000256" key="2">
    <source>
        <dbReference type="ARBA" id="ARBA00022840"/>
    </source>
</evidence>
<evidence type="ECO:0000259" key="3">
    <source>
        <dbReference type="PROSITE" id="PS50893"/>
    </source>
</evidence>
<protein>
    <submittedName>
        <fullName evidence="4">ABC transporter ATP-binding protein</fullName>
    </submittedName>
</protein>
<name>A0A917ZZR8_9ACTN</name>
<dbReference type="GO" id="GO:0016887">
    <property type="term" value="F:ATP hydrolysis activity"/>
    <property type="evidence" value="ECO:0007669"/>
    <property type="project" value="InterPro"/>
</dbReference>
<feature type="domain" description="ABC transporter" evidence="3">
    <location>
        <begin position="4"/>
        <end position="218"/>
    </location>
</feature>
<dbReference type="InterPro" id="IPR047748">
    <property type="entry name" value="AztA-like"/>
</dbReference>
<reference evidence="4" key="1">
    <citation type="journal article" date="2014" name="Int. J. Syst. Evol. Microbiol.">
        <title>Complete genome sequence of Corynebacterium casei LMG S-19264T (=DSM 44701T), isolated from a smear-ripened cheese.</title>
        <authorList>
            <consortium name="US DOE Joint Genome Institute (JGI-PGF)"/>
            <person name="Walter F."/>
            <person name="Albersmeier A."/>
            <person name="Kalinowski J."/>
            <person name="Ruckert C."/>
        </authorList>
    </citation>
    <scope>NUCLEOTIDE SEQUENCE</scope>
    <source>
        <strain evidence="4">CGMCC 4.7430</strain>
    </source>
</reference>
<dbReference type="SUPFAM" id="SSF52540">
    <property type="entry name" value="P-loop containing nucleoside triphosphate hydrolases"/>
    <property type="match status" value="1"/>
</dbReference>
<dbReference type="InterPro" id="IPR027417">
    <property type="entry name" value="P-loop_NTPase"/>
</dbReference>
<proteinExistence type="predicted"/>
<reference evidence="4" key="2">
    <citation type="submission" date="2020-09" db="EMBL/GenBank/DDBJ databases">
        <authorList>
            <person name="Sun Q."/>
            <person name="Zhou Y."/>
        </authorList>
    </citation>
    <scope>NUCLEOTIDE SEQUENCE</scope>
    <source>
        <strain evidence="4">CGMCC 4.7430</strain>
    </source>
</reference>
<evidence type="ECO:0000313" key="4">
    <source>
        <dbReference type="EMBL" id="GGP02259.1"/>
    </source>
</evidence>
<keyword evidence="1" id="KW-0547">Nucleotide-binding</keyword>
<dbReference type="NCBIfam" id="NF040873">
    <property type="entry name" value="AztA"/>
    <property type="match status" value="1"/>
</dbReference>
<dbReference type="PROSITE" id="PS50893">
    <property type="entry name" value="ABC_TRANSPORTER_2"/>
    <property type="match status" value="1"/>
</dbReference>
<dbReference type="InterPro" id="IPR003439">
    <property type="entry name" value="ABC_transporter-like_ATP-bd"/>
</dbReference>
<gene>
    <name evidence="4" type="ORF">GCM10012278_08780</name>
</gene>
<dbReference type="PANTHER" id="PTHR42794">
    <property type="entry name" value="HEMIN IMPORT ATP-BINDING PROTEIN HMUV"/>
    <property type="match status" value="1"/>
</dbReference>
<dbReference type="InterPro" id="IPR003593">
    <property type="entry name" value="AAA+_ATPase"/>
</dbReference>
<dbReference type="Pfam" id="PF00005">
    <property type="entry name" value="ABC_tran"/>
    <property type="match status" value="1"/>
</dbReference>
<keyword evidence="2 4" id="KW-0067">ATP-binding</keyword>
<dbReference type="Gene3D" id="3.40.50.300">
    <property type="entry name" value="P-loop containing nucleotide triphosphate hydrolases"/>
    <property type="match status" value="1"/>
</dbReference>
<dbReference type="EMBL" id="BMNK01000001">
    <property type="protein sequence ID" value="GGP02259.1"/>
    <property type="molecule type" value="Genomic_DNA"/>
</dbReference>
<evidence type="ECO:0000256" key="1">
    <source>
        <dbReference type="ARBA" id="ARBA00022741"/>
    </source>
</evidence>
<dbReference type="GO" id="GO:0005524">
    <property type="term" value="F:ATP binding"/>
    <property type="evidence" value="ECO:0007669"/>
    <property type="project" value="UniProtKB-KW"/>
</dbReference>
<accession>A0A917ZZR8</accession>
<organism evidence="4 5">
    <name type="scientific">Nonomuraea glycinis</name>
    <dbReference type="NCBI Taxonomy" id="2047744"/>
    <lineage>
        <taxon>Bacteria</taxon>
        <taxon>Bacillati</taxon>
        <taxon>Actinomycetota</taxon>
        <taxon>Actinomycetes</taxon>
        <taxon>Streptosporangiales</taxon>
        <taxon>Streptosporangiaceae</taxon>
        <taxon>Nonomuraea</taxon>
    </lineage>
</organism>
<keyword evidence="5" id="KW-1185">Reference proteome</keyword>
<dbReference type="PROSITE" id="PS00211">
    <property type="entry name" value="ABC_TRANSPORTER_1"/>
    <property type="match status" value="1"/>
</dbReference>
<dbReference type="InterPro" id="IPR017871">
    <property type="entry name" value="ABC_transporter-like_CS"/>
</dbReference>